<protein>
    <recommendedName>
        <fullName evidence="3 4">Diaminopimelate epimerase</fullName>
        <shortName evidence="3">DAP epimerase</shortName>
        <ecNumber evidence="3 4">5.1.1.7</ecNumber>
    </recommendedName>
    <alternativeName>
        <fullName evidence="3">PLP-independent amino acid racemase</fullName>
    </alternativeName>
</protein>
<comment type="caution">
    <text evidence="5">The sequence shown here is derived from an EMBL/GenBank/DDBJ whole genome shotgun (WGS) entry which is preliminary data.</text>
</comment>
<feature type="binding site" evidence="3">
    <location>
        <position position="196"/>
    </location>
    <ligand>
        <name>substrate</name>
    </ligand>
</feature>
<dbReference type="InterPro" id="IPR001653">
    <property type="entry name" value="DAP_epimerase_DapF"/>
</dbReference>
<keyword evidence="3" id="KW-0028">Amino-acid biosynthesis</keyword>
<organism evidence="5 6">
    <name type="scientific">Streptomyces finlayi</name>
    <dbReference type="NCBI Taxonomy" id="67296"/>
    <lineage>
        <taxon>Bacteria</taxon>
        <taxon>Bacillati</taxon>
        <taxon>Actinomycetota</taxon>
        <taxon>Actinomycetes</taxon>
        <taxon>Kitasatosporales</taxon>
        <taxon>Streptomycetaceae</taxon>
        <taxon>Streptomyces</taxon>
    </lineage>
</organism>
<reference evidence="5" key="2">
    <citation type="submission" date="2020-09" db="EMBL/GenBank/DDBJ databases">
        <authorList>
            <person name="Sun Q."/>
            <person name="Ohkuma M."/>
        </authorList>
    </citation>
    <scope>NUCLEOTIDE SEQUENCE</scope>
    <source>
        <strain evidence="5">JCM 4637</strain>
    </source>
</reference>
<feature type="binding site" evidence="3">
    <location>
        <begin position="224"/>
        <end position="225"/>
    </location>
    <ligand>
        <name>substrate</name>
    </ligand>
</feature>
<keyword evidence="3" id="KW-0963">Cytoplasm</keyword>
<comment type="subunit">
    <text evidence="3">Homodimer.</text>
</comment>
<reference evidence="5" key="1">
    <citation type="journal article" date="2014" name="Int. J. Syst. Evol. Microbiol.">
        <title>Complete genome sequence of Corynebacterium casei LMG S-19264T (=DSM 44701T), isolated from a smear-ripened cheese.</title>
        <authorList>
            <consortium name="US DOE Joint Genome Institute (JGI-PGF)"/>
            <person name="Walter F."/>
            <person name="Albersmeier A."/>
            <person name="Kalinowski J."/>
            <person name="Ruckert C."/>
        </authorList>
    </citation>
    <scope>NUCLEOTIDE SEQUENCE</scope>
    <source>
        <strain evidence="5">JCM 4637</strain>
    </source>
</reference>
<feature type="binding site" evidence="3">
    <location>
        <begin position="80"/>
        <end position="81"/>
    </location>
    <ligand>
        <name>substrate</name>
    </ligand>
</feature>
<evidence type="ECO:0000313" key="5">
    <source>
        <dbReference type="EMBL" id="GHC94988.1"/>
    </source>
</evidence>
<dbReference type="HAMAP" id="MF_00197">
    <property type="entry name" value="DAP_epimerase"/>
    <property type="match status" value="1"/>
</dbReference>
<evidence type="ECO:0000256" key="2">
    <source>
        <dbReference type="ARBA" id="ARBA00023235"/>
    </source>
</evidence>
<evidence type="ECO:0000313" key="6">
    <source>
        <dbReference type="Proteomes" id="UP000638353"/>
    </source>
</evidence>
<dbReference type="EMBL" id="BMVC01000006">
    <property type="protein sequence ID" value="GHC94988.1"/>
    <property type="molecule type" value="Genomic_DNA"/>
</dbReference>
<comment type="catalytic activity">
    <reaction evidence="3">
        <text>(2S,6S)-2,6-diaminopimelate = meso-2,6-diaminopimelate</text>
        <dbReference type="Rhea" id="RHEA:15393"/>
        <dbReference type="ChEBI" id="CHEBI:57609"/>
        <dbReference type="ChEBI" id="CHEBI:57791"/>
        <dbReference type="EC" id="5.1.1.7"/>
    </reaction>
</comment>
<keyword evidence="2 3" id="KW-0413">Isomerase</keyword>
<evidence type="ECO:0000256" key="3">
    <source>
        <dbReference type="HAMAP-Rule" id="MF_00197"/>
    </source>
</evidence>
<dbReference type="Proteomes" id="UP000638353">
    <property type="component" value="Unassembled WGS sequence"/>
</dbReference>
<dbReference type="Gene3D" id="3.10.310.10">
    <property type="entry name" value="Diaminopimelate Epimerase, Chain A, domain 1"/>
    <property type="match status" value="2"/>
</dbReference>
<feature type="site" description="Could be important to modulate the pK values of the two catalytic cysteine residues" evidence="3">
    <location>
        <position position="165"/>
    </location>
</feature>
<dbReference type="Pfam" id="PF01678">
    <property type="entry name" value="DAP_epimerase"/>
    <property type="match status" value="2"/>
</dbReference>
<dbReference type="AlphaFoldDB" id="A0A919CAK6"/>
<feature type="site" description="Could be important to modulate the pK values of the two catalytic cysteine residues" evidence="3">
    <location>
        <position position="214"/>
    </location>
</feature>
<name>A0A919CAK6_9ACTN</name>
<dbReference type="SUPFAM" id="SSF54506">
    <property type="entry name" value="Diaminopimelate epimerase-like"/>
    <property type="match status" value="2"/>
</dbReference>
<dbReference type="GO" id="GO:0009089">
    <property type="term" value="P:lysine biosynthetic process via diaminopimelate"/>
    <property type="evidence" value="ECO:0007669"/>
    <property type="project" value="UniProtKB-UniRule"/>
</dbReference>
<gene>
    <name evidence="3 5" type="primary">dapF</name>
    <name evidence="5" type="ORF">GCM10010334_33670</name>
</gene>
<dbReference type="PANTHER" id="PTHR31689:SF0">
    <property type="entry name" value="DIAMINOPIMELATE EPIMERASE"/>
    <property type="match status" value="1"/>
</dbReference>
<evidence type="ECO:0000256" key="4">
    <source>
        <dbReference type="NCBIfam" id="TIGR00652"/>
    </source>
</evidence>
<comment type="function">
    <text evidence="3">Catalyzes the stereoinversion of LL-2,6-diaminopimelate (L,L-DAP) to meso-diaminopimelate (meso-DAP), a precursor of L-lysine and an essential component of the bacterial peptidoglycan.</text>
</comment>
<proteinExistence type="inferred from homology"/>
<accession>A0A919CAK6</accession>
<keyword evidence="3" id="KW-0457">Lysine biosynthesis</keyword>
<dbReference type="PANTHER" id="PTHR31689">
    <property type="entry name" value="DIAMINOPIMELATE EPIMERASE, CHLOROPLASTIC"/>
    <property type="match status" value="1"/>
</dbReference>
<comment type="caution">
    <text evidence="3">Lacks conserved residue(s) required for the propagation of feature annotation.</text>
</comment>
<dbReference type="GO" id="GO:0005829">
    <property type="term" value="C:cytosol"/>
    <property type="evidence" value="ECO:0007669"/>
    <property type="project" value="TreeGrafter"/>
</dbReference>
<comment type="similarity">
    <text evidence="1 3">Belongs to the diaminopimelate epimerase family.</text>
</comment>
<dbReference type="EC" id="5.1.1.7" evidence="3 4"/>
<dbReference type="GO" id="GO:0008837">
    <property type="term" value="F:diaminopimelate epimerase activity"/>
    <property type="evidence" value="ECO:0007669"/>
    <property type="project" value="UniProtKB-UniRule"/>
</dbReference>
<feature type="binding site" evidence="3">
    <location>
        <begin position="214"/>
        <end position="215"/>
    </location>
    <ligand>
        <name>substrate</name>
    </ligand>
</feature>
<feature type="binding site" evidence="3">
    <location>
        <position position="70"/>
    </location>
    <ligand>
        <name>substrate</name>
    </ligand>
</feature>
<evidence type="ECO:0000256" key="1">
    <source>
        <dbReference type="ARBA" id="ARBA00010219"/>
    </source>
</evidence>
<dbReference type="NCBIfam" id="TIGR00652">
    <property type="entry name" value="DapF"/>
    <property type="match status" value="1"/>
</dbReference>
<feature type="binding site" evidence="3">
    <location>
        <position position="16"/>
    </location>
    <ligand>
        <name>substrate</name>
    </ligand>
</feature>
<comment type="pathway">
    <text evidence="3">Amino-acid biosynthesis; L-lysine biosynthesis via DAP pathway; DL-2,6-diaminopimelate from LL-2,6-diaminopimelate: step 1/1.</text>
</comment>
<comment type="subcellular location">
    <subcellularLocation>
        <location evidence="3">Cytoplasm</location>
    </subcellularLocation>
</comment>
<sequence>MRAAMNGVVKYHAMGNDYLVADPERAGFGVDSAVARILCDRNAGLGADGVLYGPLADPGTPGTYHLRIFNADGTECARSGNGLRLFARYLREHGYTDRDEVVLHTLGGAVRVRHSGGPDGTGTVDLGGWSHHDPQRPADAALIDEPIEVAGVRLRVTTVHNGVPHAVLPVADASAELARELGPLLVEHPAFSDRMNIEFLTVEERNTVRVEVWERGAGHTRASGSGACAAVCAAYRLGLVDAGVTVRMPGGSVGVDIVDGERVLLTGPSREVGTTILADEFRALLQVEPAR</sequence>